<reference evidence="3 4" key="1">
    <citation type="journal article" date="2019" name="Int. J. Syst. Evol. Microbiol.">
        <title>The Global Catalogue of Microorganisms (GCM) 10K type strain sequencing project: providing services to taxonomists for standard genome sequencing and annotation.</title>
        <authorList>
            <consortium name="The Broad Institute Genomics Platform"/>
            <consortium name="The Broad Institute Genome Sequencing Center for Infectious Disease"/>
            <person name="Wu L."/>
            <person name="Ma J."/>
        </authorList>
    </citation>
    <scope>NUCLEOTIDE SEQUENCE [LARGE SCALE GENOMIC DNA]</scope>
    <source>
        <strain evidence="3 4">JCM 9383</strain>
    </source>
</reference>
<accession>A0ABN3V226</accession>
<evidence type="ECO:0000313" key="4">
    <source>
        <dbReference type="Proteomes" id="UP001500979"/>
    </source>
</evidence>
<dbReference type="InterPro" id="IPR008927">
    <property type="entry name" value="6-PGluconate_DH-like_C_sf"/>
</dbReference>
<dbReference type="Gene3D" id="3.40.50.720">
    <property type="entry name" value="NAD(P)-binding Rossmann-like Domain"/>
    <property type="match status" value="1"/>
</dbReference>
<dbReference type="EMBL" id="BAAAUX010000002">
    <property type="protein sequence ID" value="GAA2775229.1"/>
    <property type="molecule type" value="Genomic_DNA"/>
</dbReference>
<dbReference type="Gene3D" id="1.10.1040.10">
    <property type="entry name" value="N-(1-d-carboxylethyl)-l-norvaline Dehydrogenase, domain 2"/>
    <property type="match status" value="1"/>
</dbReference>
<dbReference type="Proteomes" id="UP001500979">
    <property type="component" value="Unassembled WGS sequence"/>
</dbReference>
<dbReference type="InterPro" id="IPR051265">
    <property type="entry name" value="HIBADH-related_NP60_sf"/>
</dbReference>
<dbReference type="SUPFAM" id="SSF51735">
    <property type="entry name" value="NAD(P)-binding Rossmann-fold domains"/>
    <property type="match status" value="1"/>
</dbReference>
<sequence>MSTAGLLHPGEMGAAVGAEIRRNGHDVVWCPEGRSARSSRRAQDADLRAVGDLGTMLDQCDVVLSICPPAAAEDVAREVAEAGYRGIFVDANAISPQTLLRVADVVAVGGAEVVDASIIGPPPKPRRNRARLHLSGAPGHLDVVASLVSGTAVQPVRHGDRLGAASAVKMAFASFQKSSRVLAGLAHALADEHGVGEALLEEAELMSGRILAERDFVPNVAARAWRWGPEMAEVADTLRGAGLPPDLAESTAAVLARWHRDRDRGHLSTEDALTHLRT</sequence>
<dbReference type="InterPro" id="IPR015814">
    <property type="entry name" value="Pgluconate_DH_NAD-bd_C"/>
</dbReference>
<dbReference type="SUPFAM" id="SSF48179">
    <property type="entry name" value="6-phosphogluconate dehydrogenase C-terminal domain-like"/>
    <property type="match status" value="1"/>
</dbReference>
<proteinExistence type="predicted"/>
<organism evidence="3 4">
    <name type="scientific">Saccharopolyspora taberi</name>
    <dbReference type="NCBI Taxonomy" id="60895"/>
    <lineage>
        <taxon>Bacteria</taxon>
        <taxon>Bacillati</taxon>
        <taxon>Actinomycetota</taxon>
        <taxon>Actinomycetes</taxon>
        <taxon>Pseudonocardiales</taxon>
        <taxon>Pseudonocardiaceae</taxon>
        <taxon>Saccharopolyspora</taxon>
    </lineage>
</organism>
<evidence type="ECO:0000313" key="3">
    <source>
        <dbReference type="EMBL" id="GAA2775229.1"/>
    </source>
</evidence>
<name>A0ABN3V226_9PSEU</name>
<feature type="domain" description="6-phosphogluconate dehydrogenase NADP-binding" evidence="1">
    <location>
        <begin position="10"/>
        <end position="125"/>
    </location>
</feature>
<dbReference type="Pfam" id="PF03446">
    <property type="entry name" value="NAD_binding_2"/>
    <property type="match status" value="1"/>
</dbReference>
<keyword evidence="4" id="KW-1185">Reference proteome</keyword>
<dbReference type="InterPro" id="IPR036291">
    <property type="entry name" value="NAD(P)-bd_dom_sf"/>
</dbReference>
<evidence type="ECO:0000259" key="2">
    <source>
        <dbReference type="Pfam" id="PF09130"/>
    </source>
</evidence>
<dbReference type="InterPro" id="IPR006115">
    <property type="entry name" value="6PGDH_NADP-bd"/>
</dbReference>
<comment type="caution">
    <text evidence="3">The sequence shown here is derived from an EMBL/GenBank/DDBJ whole genome shotgun (WGS) entry which is preliminary data.</text>
</comment>
<dbReference type="PANTHER" id="PTHR43580:SF2">
    <property type="entry name" value="CYTOKINE-LIKE NUCLEAR FACTOR N-PAC"/>
    <property type="match status" value="1"/>
</dbReference>
<dbReference type="InterPro" id="IPR013328">
    <property type="entry name" value="6PGD_dom2"/>
</dbReference>
<evidence type="ECO:0000259" key="1">
    <source>
        <dbReference type="Pfam" id="PF03446"/>
    </source>
</evidence>
<feature type="domain" description="Phosphogluconate dehydrogenase NAD-binding putative C-terminal" evidence="2">
    <location>
        <begin position="190"/>
        <end position="258"/>
    </location>
</feature>
<protein>
    <submittedName>
        <fullName evidence="3">NAD(P)-dependent oxidoreductase</fullName>
    </submittedName>
</protein>
<dbReference type="PANTHER" id="PTHR43580">
    <property type="entry name" value="OXIDOREDUCTASE GLYR1-RELATED"/>
    <property type="match status" value="1"/>
</dbReference>
<gene>
    <name evidence="3" type="ORF">GCM10010470_04150</name>
</gene>
<dbReference type="Pfam" id="PF09130">
    <property type="entry name" value="DUF1932"/>
    <property type="match status" value="1"/>
</dbReference>
<dbReference type="RefSeq" id="WP_344677589.1">
    <property type="nucleotide sequence ID" value="NZ_BAAAUX010000002.1"/>
</dbReference>